<feature type="transmembrane region" description="Helical" evidence="1">
    <location>
        <begin position="37"/>
        <end position="60"/>
    </location>
</feature>
<sequence length="97" mass="10297">MNALARYLLLRNWSNTAGDFGSSVFRAGKVIGILGRVLGLLFLPLAIVGSMASTTVLFFVGYGTTLVAIAAVLVELFARLLMLAGNALSQARQRRGP</sequence>
<keyword evidence="1" id="KW-0472">Membrane</keyword>
<keyword evidence="3" id="KW-1185">Reference proteome</keyword>
<organism evidence="2 3">
    <name type="scientific">Roseateles puraquae</name>
    <dbReference type="NCBI Taxonomy" id="431059"/>
    <lineage>
        <taxon>Bacteria</taxon>
        <taxon>Pseudomonadati</taxon>
        <taxon>Pseudomonadota</taxon>
        <taxon>Betaproteobacteria</taxon>
        <taxon>Burkholderiales</taxon>
        <taxon>Sphaerotilaceae</taxon>
        <taxon>Roseateles</taxon>
    </lineage>
</organism>
<comment type="caution">
    <text evidence="2">The sequence shown here is derived from an EMBL/GenBank/DDBJ whole genome shotgun (WGS) entry which is preliminary data.</text>
</comment>
<dbReference type="EMBL" id="NISI01000011">
    <property type="protein sequence ID" value="OWR02043.1"/>
    <property type="molecule type" value="Genomic_DNA"/>
</dbReference>
<keyword evidence="1" id="KW-1133">Transmembrane helix</keyword>
<dbReference type="Proteomes" id="UP000197446">
    <property type="component" value="Unassembled WGS sequence"/>
</dbReference>
<gene>
    <name evidence="2" type="ORF">CDO81_22225</name>
</gene>
<evidence type="ECO:0000313" key="3">
    <source>
        <dbReference type="Proteomes" id="UP000197446"/>
    </source>
</evidence>
<evidence type="ECO:0000313" key="2">
    <source>
        <dbReference type="EMBL" id="OWR02043.1"/>
    </source>
</evidence>
<evidence type="ECO:0000256" key="1">
    <source>
        <dbReference type="SAM" id="Phobius"/>
    </source>
</evidence>
<protein>
    <submittedName>
        <fullName evidence="2">Uncharacterized protein</fullName>
    </submittedName>
</protein>
<reference evidence="2 3" key="1">
    <citation type="journal article" date="2007" name="Int. J. Syst. Evol. Microbiol.">
        <title>Description of Pelomonas aquatica sp. nov. and Pelomonas puraquae sp. nov., isolated from industrial and haemodialysis water.</title>
        <authorList>
            <person name="Gomila M."/>
            <person name="Bowien B."/>
            <person name="Falsen E."/>
            <person name="Moore E.R."/>
            <person name="Lalucat J."/>
        </authorList>
    </citation>
    <scope>NUCLEOTIDE SEQUENCE [LARGE SCALE GENOMIC DNA]</scope>
    <source>
        <strain evidence="2 3">CCUG 52769</strain>
    </source>
</reference>
<dbReference type="RefSeq" id="WP_088485431.1">
    <property type="nucleotide sequence ID" value="NZ_NISI01000011.1"/>
</dbReference>
<keyword evidence="1" id="KW-0812">Transmembrane</keyword>
<dbReference type="AlphaFoldDB" id="A0A254NA84"/>
<feature type="transmembrane region" description="Helical" evidence="1">
    <location>
        <begin position="66"/>
        <end position="88"/>
    </location>
</feature>
<accession>A0A254NA84</accession>
<proteinExistence type="predicted"/>
<name>A0A254NA84_9BURK</name>